<evidence type="ECO:0000256" key="5">
    <source>
        <dbReference type="ARBA" id="ARBA00023315"/>
    </source>
</evidence>
<evidence type="ECO:0000313" key="8">
    <source>
        <dbReference type="EMBL" id="SUO04097.1"/>
    </source>
</evidence>
<dbReference type="EC" id="2.3.2.10" evidence="8"/>
<gene>
    <name evidence="8" type="primary">femX</name>
    <name evidence="8" type="ORF">NCTC11087_00988</name>
</gene>
<evidence type="ECO:0000256" key="1">
    <source>
        <dbReference type="ARBA" id="ARBA00009943"/>
    </source>
</evidence>
<dbReference type="GO" id="GO:0009252">
    <property type="term" value="P:peptidoglycan biosynthetic process"/>
    <property type="evidence" value="ECO:0007669"/>
    <property type="project" value="UniProtKB-KW"/>
</dbReference>
<accession>A0A380LLJ5</accession>
<dbReference type="GeneID" id="77461960"/>
<proteinExistence type="inferred from homology"/>
<evidence type="ECO:0000256" key="2">
    <source>
        <dbReference type="ARBA" id="ARBA00022679"/>
    </source>
</evidence>
<keyword evidence="7" id="KW-0175">Coiled coil</keyword>
<dbReference type="Gene3D" id="1.20.58.90">
    <property type="match status" value="1"/>
</dbReference>
<dbReference type="GO" id="GO:0047206">
    <property type="term" value="F:UDP-N-acetylmuramoylpentapeptide-lysine N6-alanyltransferase activity"/>
    <property type="evidence" value="ECO:0007669"/>
    <property type="project" value="UniProtKB-EC"/>
</dbReference>
<keyword evidence="4" id="KW-0573">Peptidoglycan synthesis</keyword>
<organism evidence="8 9">
    <name type="scientific">Faecalicoccus pleomorphus</name>
    <dbReference type="NCBI Taxonomy" id="1323"/>
    <lineage>
        <taxon>Bacteria</taxon>
        <taxon>Bacillati</taxon>
        <taxon>Bacillota</taxon>
        <taxon>Erysipelotrichia</taxon>
        <taxon>Erysipelotrichales</taxon>
        <taxon>Erysipelotrichaceae</taxon>
        <taxon>Faecalicoccus</taxon>
    </lineage>
</organism>
<dbReference type="AlphaFoldDB" id="A0A380LLJ5"/>
<keyword evidence="3" id="KW-0133">Cell shape</keyword>
<dbReference type="GO" id="GO:0071555">
    <property type="term" value="P:cell wall organization"/>
    <property type="evidence" value="ECO:0007669"/>
    <property type="project" value="UniProtKB-KW"/>
</dbReference>
<evidence type="ECO:0000256" key="7">
    <source>
        <dbReference type="SAM" id="Coils"/>
    </source>
</evidence>
<keyword evidence="6" id="KW-0961">Cell wall biogenesis/degradation</keyword>
<evidence type="ECO:0000256" key="4">
    <source>
        <dbReference type="ARBA" id="ARBA00022984"/>
    </source>
</evidence>
<evidence type="ECO:0000313" key="9">
    <source>
        <dbReference type="Proteomes" id="UP000255523"/>
    </source>
</evidence>
<evidence type="ECO:0000256" key="6">
    <source>
        <dbReference type="ARBA" id="ARBA00023316"/>
    </source>
</evidence>
<dbReference type="PANTHER" id="PTHR36174">
    <property type="entry name" value="LIPID II:GLYCINE GLYCYLTRANSFERASE"/>
    <property type="match status" value="1"/>
</dbReference>
<dbReference type="RefSeq" id="WP_022790429.1">
    <property type="nucleotide sequence ID" value="NZ_UHFX01000003.1"/>
</dbReference>
<dbReference type="InterPro" id="IPR050644">
    <property type="entry name" value="PG_Glycine_Bridge_Synth"/>
</dbReference>
<dbReference type="Gene3D" id="3.40.630.30">
    <property type="match status" value="2"/>
</dbReference>
<dbReference type="GO" id="GO:0008360">
    <property type="term" value="P:regulation of cell shape"/>
    <property type="evidence" value="ECO:0007669"/>
    <property type="project" value="UniProtKB-KW"/>
</dbReference>
<evidence type="ECO:0000256" key="3">
    <source>
        <dbReference type="ARBA" id="ARBA00022960"/>
    </source>
</evidence>
<dbReference type="EC" id="2.3.2.16" evidence="8"/>
<sequence length="400" mass="46688">MKDYQFDTEVSKEEFDHFVQNHRFCNLLQSYDWAKVKSNWEALHTGVYQDGKLQAVGLVLIKQLPLSFTMFYIPKGPILDFEDAEMVKFYFQALKKVARKRHCIFIKFDLGIVIREFTLSQRDAPLFGYTETILENMKRIHAQHKGFTTYIEETVQPRFQMGLKPCNLDEHLPKSTKRSIKKATKKNVVVEEVGIKGLPEFAQIMHMTEERKNVHLRTEDYFRLLLQTYPTAHLYLAYVDPLQRKNELLQKKKELEARIAQKSNKKAEHELLQNQEELTSIQKVCEKSPHKTAIAGGMMIGYGKEYEMLYAGSNDDFVNFRPQYLLYARQFQDAFANQAEFVTMGGVDGDFQDGLSEFKSNFAPYIREYIGEFDLPVHRVLYALAIKAMPLAKKMLKRKT</sequence>
<dbReference type="InterPro" id="IPR016181">
    <property type="entry name" value="Acyl_CoA_acyltransferase"/>
</dbReference>
<keyword evidence="9" id="KW-1185">Reference proteome</keyword>
<keyword evidence="5 8" id="KW-0012">Acyltransferase</keyword>
<name>A0A380LLJ5_9FIRM</name>
<dbReference type="PANTHER" id="PTHR36174:SF1">
    <property type="entry name" value="LIPID II:GLYCINE GLYCYLTRANSFERASE"/>
    <property type="match status" value="1"/>
</dbReference>
<protein>
    <submittedName>
        <fullName evidence="8">UDP-N-acetylmuramoylpentapeptide-lysine N(6)-alanyltransferase</fullName>
        <ecNumber evidence="8">2.3.2.10</ecNumber>
        <ecNumber evidence="8">2.3.2.16</ecNumber>
    </submittedName>
</protein>
<keyword evidence="2 8" id="KW-0808">Transferase</keyword>
<dbReference type="EMBL" id="UHFX01000003">
    <property type="protein sequence ID" value="SUO04097.1"/>
    <property type="molecule type" value="Genomic_DNA"/>
</dbReference>
<comment type="similarity">
    <text evidence="1">Belongs to the FemABX family.</text>
</comment>
<dbReference type="Pfam" id="PF02388">
    <property type="entry name" value="FemAB"/>
    <property type="match status" value="1"/>
</dbReference>
<reference evidence="8 9" key="1">
    <citation type="submission" date="2018-06" db="EMBL/GenBank/DDBJ databases">
        <authorList>
            <consortium name="Pathogen Informatics"/>
            <person name="Doyle S."/>
        </authorList>
    </citation>
    <scope>NUCLEOTIDE SEQUENCE [LARGE SCALE GENOMIC DNA]</scope>
    <source>
        <strain evidence="8 9">NCTC11087</strain>
    </source>
</reference>
<dbReference type="SUPFAM" id="SSF55729">
    <property type="entry name" value="Acyl-CoA N-acyltransferases (Nat)"/>
    <property type="match status" value="2"/>
</dbReference>
<dbReference type="PROSITE" id="PS51191">
    <property type="entry name" value="FEMABX"/>
    <property type="match status" value="1"/>
</dbReference>
<dbReference type="InterPro" id="IPR003447">
    <property type="entry name" value="FEMABX"/>
</dbReference>
<feature type="coiled-coil region" evidence="7">
    <location>
        <begin position="245"/>
        <end position="284"/>
    </location>
</feature>
<dbReference type="Proteomes" id="UP000255523">
    <property type="component" value="Unassembled WGS sequence"/>
</dbReference>
<dbReference type="OrthoDB" id="2173585at2"/>